<evidence type="ECO:0000313" key="3">
    <source>
        <dbReference type="Proteomes" id="UP000219058"/>
    </source>
</evidence>
<evidence type="ECO:0008006" key="4">
    <source>
        <dbReference type="Google" id="ProtNLM"/>
    </source>
</evidence>
<gene>
    <name evidence="2" type="ORF">CLI71_01765</name>
</gene>
<organism evidence="2 3">
    <name type="scientific">Prevotella intermedia</name>
    <dbReference type="NCBI Taxonomy" id="28131"/>
    <lineage>
        <taxon>Bacteria</taxon>
        <taxon>Pseudomonadati</taxon>
        <taxon>Bacteroidota</taxon>
        <taxon>Bacteroidia</taxon>
        <taxon>Bacteroidales</taxon>
        <taxon>Prevotellaceae</taxon>
        <taxon>Prevotella</taxon>
    </lineage>
</organism>
<dbReference type="Proteomes" id="UP000219058">
    <property type="component" value="Unassembled WGS sequence"/>
</dbReference>
<protein>
    <recommendedName>
        <fullName evidence="4">Lipoprotein</fullName>
    </recommendedName>
</protein>
<feature type="chain" id="PRO_5013196091" description="Lipoprotein" evidence="1">
    <location>
        <begin position="25"/>
        <end position="342"/>
    </location>
</feature>
<dbReference type="PROSITE" id="PS51257">
    <property type="entry name" value="PROKAR_LIPOPROTEIN"/>
    <property type="match status" value="1"/>
</dbReference>
<proteinExistence type="predicted"/>
<dbReference type="AlphaFoldDB" id="A0A2A6EI64"/>
<evidence type="ECO:0000256" key="1">
    <source>
        <dbReference type="SAM" id="SignalP"/>
    </source>
</evidence>
<feature type="signal peptide" evidence="1">
    <location>
        <begin position="1"/>
        <end position="24"/>
    </location>
</feature>
<sequence length="342" mass="39624">MMKKVFKSMLFVAMSLIVAGGFTACSEDEVKPTDKTKELVGPKPAKVVINVYEGHLHGYAGFHENKPYDGVKIMDKPQVFVFTMQNGKWVADAKNPPYLYAMSYNQMHNSEATVSHALDIKYYDEAGKLINGQFIENGKNDHYQHFFVVENQKAFSDFDKKLDNPANREFMRYDYVDPTPWNKTIHSGEGQYNGLKDPLGFKGIASFGYSRQTCNLKIMLMESYNKKNVRLKELEFRDNWGKPVEKYSKIPDWTPTPEQLKNEKWYPTITIPVMVYMDRNELGEGEANVTLDMKEDEVPAFFKRLINTLKFSFNMTYKEALTELYYRLNGEPAPHDNSGFWF</sequence>
<name>A0A2A6EI64_PREIN</name>
<accession>A0A2A6EI64</accession>
<keyword evidence="1" id="KW-0732">Signal</keyword>
<comment type="caution">
    <text evidence="2">The sequence shown here is derived from an EMBL/GenBank/DDBJ whole genome shotgun (WGS) entry which is preliminary data.</text>
</comment>
<reference evidence="2 3" key="1">
    <citation type="submission" date="2017-09" db="EMBL/GenBank/DDBJ databases">
        <title>Phase variable restriction modification systems are present in the genome sequences of periodontal pathogens Prevotella intermedia, Tannerella forsythia and Porphyromonas gingivalis.</title>
        <authorList>
            <person name="Haigh R.D."/>
            <person name="Crawford L."/>
            <person name="Ralph J."/>
            <person name="Wanford J."/>
            <person name="Vartoukian S.R."/>
            <person name="Hijazib K."/>
            <person name="Wade W."/>
            <person name="Oggioni M.R."/>
        </authorList>
    </citation>
    <scope>NUCLEOTIDE SEQUENCE [LARGE SCALE GENOMIC DNA]</scope>
    <source>
        <strain evidence="2 3">WW2834</strain>
    </source>
</reference>
<dbReference type="EMBL" id="NSLY01000003">
    <property type="protein sequence ID" value="PDP61191.1"/>
    <property type="molecule type" value="Genomic_DNA"/>
</dbReference>
<evidence type="ECO:0000313" key="2">
    <source>
        <dbReference type="EMBL" id="PDP61191.1"/>
    </source>
</evidence>